<name>A0A8J3DJR6_9HYPH</name>
<reference evidence="2" key="2">
    <citation type="submission" date="2020-09" db="EMBL/GenBank/DDBJ databases">
        <authorList>
            <person name="Sun Q."/>
            <person name="Kim S."/>
        </authorList>
    </citation>
    <scope>NUCLEOTIDE SEQUENCE</scope>
    <source>
        <strain evidence="2">KCTC 42097</strain>
    </source>
</reference>
<proteinExistence type="predicted"/>
<dbReference type="EMBL" id="BMZO01000008">
    <property type="protein sequence ID" value="GHC75251.1"/>
    <property type="molecule type" value="Genomic_DNA"/>
</dbReference>
<reference evidence="2" key="1">
    <citation type="journal article" date="2014" name="Int. J. Syst. Evol. Microbiol.">
        <title>Complete genome sequence of Corynebacterium casei LMG S-19264T (=DSM 44701T), isolated from a smear-ripened cheese.</title>
        <authorList>
            <consortium name="US DOE Joint Genome Institute (JGI-PGF)"/>
            <person name="Walter F."/>
            <person name="Albersmeier A."/>
            <person name="Kalinowski J."/>
            <person name="Ruckert C."/>
        </authorList>
    </citation>
    <scope>NUCLEOTIDE SEQUENCE</scope>
    <source>
        <strain evidence="2">KCTC 42097</strain>
    </source>
</reference>
<keyword evidence="1" id="KW-0812">Transmembrane</keyword>
<dbReference type="Proteomes" id="UP000641137">
    <property type="component" value="Unassembled WGS sequence"/>
</dbReference>
<feature type="transmembrane region" description="Helical" evidence="1">
    <location>
        <begin position="12"/>
        <end position="33"/>
    </location>
</feature>
<evidence type="ECO:0000313" key="2">
    <source>
        <dbReference type="EMBL" id="GHC75251.1"/>
    </source>
</evidence>
<protein>
    <submittedName>
        <fullName evidence="2">Uncharacterized protein</fullName>
    </submittedName>
</protein>
<dbReference type="RefSeq" id="WP_189490634.1">
    <property type="nucleotide sequence ID" value="NZ_BMZO01000008.1"/>
</dbReference>
<organism evidence="2 3">
    <name type="scientific">Limoniibacter endophyticus</name>
    <dbReference type="NCBI Taxonomy" id="1565040"/>
    <lineage>
        <taxon>Bacteria</taxon>
        <taxon>Pseudomonadati</taxon>
        <taxon>Pseudomonadota</taxon>
        <taxon>Alphaproteobacteria</taxon>
        <taxon>Hyphomicrobiales</taxon>
        <taxon>Bartonellaceae</taxon>
        <taxon>Limoniibacter</taxon>
    </lineage>
</organism>
<keyword evidence="1" id="KW-0472">Membrane</keyword>
<keyword evidence="3" id="KW-1185">Reference proteome</keyword>
<keyword evidence="1" id="KW-1133">Transmembrane helix</keyword>
<comment type="caution">
    <text evidence="2">The sequence shown here is derived from an EMBL/GenBank/DDBJ whole genome shotgun (WGS) entry which is preliminary data.</text>
</comment>
<evidence type="ECO:0000256" key="1">
    <source>
        <dbReference type="SAM" id="Phobius"/>
    </source>
</evidence>
<gene>
    <name evidence="2" type="ORF">GCM10010136_24840</name>
</gene>
<sequence length="210" mass="23628">MNEWLSTYAPVISAFASLGTLLIWGVYLHIFMVSHQRQVKPMMLINRGEGDGLQSRCLVTNMSRDPIYIQSVLVRIMADGKEHRAYITDAEDIRQSGDATGWQRLTRQGPLPPGTMVDMGAYGGILDYAARACCKEKKFEGSKLAKDTSFIEFVILGVYGSEDLLIGASREFHIEERSDALKLRAVTAFTRQITRSRERKHLSAELQNQL</sequence>
<accession>A0A8J3DJR6</accession>
<evidence type="ECO:0000313" key="3">
    <source>
        <dbReference type="Proteomes" id="UP000641137"/>
    </source>
</evidence>
<dbReference type="AlphaFoldDB" id="A0A8J3DJR6"/>